<organism evidence="1">
    <name type="scientific">Lepeophtheirus salmonis</name>
    <name type="common">Salmon louse</name>
    <name type="synonym">Caligus salmonis</name>
    <dbReference type="NCBI Taxonomy" id="72036"/>
    <lineage>
        <taxon>Eukaryota</taxon>
        <taxon>Metazoa</taxon>
        <taxon>Ecdysozoa</taxon>
        <taxon>Arthropoda</taxon>
        <taxon>Crustacea</taxon>
        <taxon>Multicrustacea</taxon>
        <taxon>Hexanauplia</taxon>
        <taxon>Copepoda</taxon>
        <taxon>Siphonostomatoida</taxon>
        <taxon>Caligidae</taxon>
        <taxon>Lepeophtheirus</taxon>
    </lineage>
</organism>
<proteinExistence type="predicted"/>
<dbReference type="EMBL" id="HACA01008469">
    <property type="protein sequence ID" value="CDW25830.1"/>
    <property type="molecule type" value="Transcribed_RNA"/>
</dbReference>
<gene>
    <name evidence="1" type="primary">Dwil\GK19129</name>
</gene>
<protein>
    <submittedName>
        <fullName evidence="1">Uncharacterized protein</fullName>
    </submittedName>
</protein>
<name>A0A0K2TJ39_LEPSM</name>
<accession>A0A0K2TJ39</accession>
<dbReference type="AlphaFoldDB" id="A0A0K2TJ39"/>
<evidence type="ECO:0000313" key="1">
    <source>
        <dbReference type="EMBL" id="CDW25830.1"/>
    </source>
</evidence>
<sequence>MDEFSKTNGQLIHLGVLAFDEMDIKRSIDYSHSFDQVFDPNKKAQVGMLRGLCNSWKMPA</sequence>
<reference evidence="1" key="1">
    <citation type="submission" date="2014-05" db="EMBL/GenBank/DDBJ databases">
        <authorList>
            <person name="Chronopoulou M."/>
        </authorList>
    </citation>
    <scope>NUCLEOTIDE SEQUENCE</scope>
    <source>
        <tissue evidence="1">Whole organism</tissue>
    </source>
</reference>